<comment type="caution">
    <text evidence="1">The sequence shown here is derived from an EMBL/GenBank/DDBJ whole genome shotgun (WGS) entry which is preliminary data.</text>
</comment>
<dbReference type="EMBL" id="DXBB01000035">
    <property type="protein sequence ID" value="HIZ72317.1"/>
    <property type="molecule type" value="Genomic_DNA"/>
</dbReference>
<accession>A0A9D2G4K5</accession>
<gene>
    <name evidence="1" type="ORF">H9964_01910</name>
</gene>
<dbReference type="AlphaFoldDB" id="A0A9D2G4K5"/>
<sequence length="138" mass="16144">MKLFQALRAKAEARRQAYLKRRQAWIDFFQSDEVKGIALDYFYTRDSRDEPFFGVTLFRTDDSAAVLAYLSGNMKKEDRRAFEEAFVRADPEDEFTLDPDEMRLITGKQVYLTRSNRAAAERNAACLCLFQNNEILTY</sequence>
<protein>
    <submittedName>
        <fullName evidence="1">Uncharacterized protein</fullName>
    </submittedName>
</protein>
<reference evidence="1" key="2">
    <citation type="submission" date="2021-04" db="EMBL/GenBank/DDBJ databases">
        <authorList>
            <person name="Gilroy R."/>
        </authorList>
    </citation>
    <scope>NUCLEOTIDE SEQUENCE</scope>
    <source>
        <strain evidence="1">ChiW7-2402</strain>
    </source>
</reference>
<name>A0A9D2G4K5_9FIRM</name>
<dbReference type="Proteomes" id="UP000824102">
    <property type="component" value="Unassembled WGS sequence"/>
</dbReference>
<evidence type="ECO:0000313" key="1">
    <source>
        <dbReference type="EMBL" id="HIZ72317.1"/>
    </source>
</evidence>
<proteinExistence type="predicted"/>
<reference evidence="1" key="1">
    <citation type="journal article" date="2021" name="PeerJ">
        <title>Extensive microbial diversity within the chicken gut microbiome revealed by metagenomics and culture.</title>
        <authorList>
            <person name="Gilroy R."/>
            <person name="Ravi A."/>
            <person name="Getino M."/>
            <person name="Pursley I."/>
            <person name="Horton D.L."/>
            <person name="Alikhan N.F."/>
            <person name="Baker D."/>
            <person name="Gharbi K."/>
            <person name="Hall N."/>
            <person name="Watson M."/>
            <person name="Adriaenssens E.M."/>
            <person name="Foster-Nyarko E."/>
            <person name="Jarju S."/>
            <person name="Secka A."/>
            <person name="Antonio M."/>
            <person name="Oren A."/>
            <person name="Chaudhuri R.R."/>
            <person name="La Ragione R."/>
            <person name="Hildebrand F."/>
            <person name="Pallen M.J."/>
        </authorList>
    </citation>
    <scope>NUCLEOTIDE SEQUENCE</scope>
    <source>
        <strain evidence="1">ChiW7-2402</strain>
    </source>
</reference>
<organism evidence="1 2">
    <name type="scientific">Candidatus Gallimonas intestinavium</name>
    <dbReference type="NCBI Taxonomy" id="2838603"/>
    <lineage>
        <taxon>Bacteria</taxon>
        <taxon>Bacillati</taxon>
        <taxon>Bacillota</taxon>
        <taxon>Clostridia</taxon>
        <taxon>Candidatus Gallimonas</taxon>
    </lineage>
</organism>
<evidence type="ECO:0000313" key="2">
    <source>
        <dbReference type="Proteomes" id="UP000824102"/>
    </source>
</evidence>